<reference evidence="3" key="1">
    <citation type="submission" date="2016-10" db="EMBL/GenBank/DDBJ databases">
        <authorList>
            <person name="Varghese N."/>
            <person name="Submissions S."/>
        </authorList>
    </citation>
    <scope>NUCLEOTIDE SEQUENCE [LARGE SCALE GENOMIC DNA]</scope>
    <source>
        <strain evidence="3">DSM 25811 / CCM 8410 / LMG 26954 / E90</strain>
    </source>
</reference>
<organism evidence="2 3">
    <name type="scientific">Niabella drilacis (strain DSM 25811 / CCM 8410 / CCUG 62505 / LMG 26954 / E90)</name>
    <dbReference type="NCBI Taxonomy" id="1285928"/>
    <lineage>
        <taxon>Bacteria</taxon>
        <taxon>Pseudomonadati</taxon>
        <taxon>Bacteroidota</taxon>
        <taxon>Chitinophagia</taxon>
        <taxon>Chitinophagales</taxon>
        <taxon>Chitinophagaceae</taxon>
        <taxon>Niabella</taxon>
    </lineage>
</organism>
<gene>
    <name evidence="2" type="ORF">SAMN04487894_11219</name>
</gene>
<dbReference type="RefSeq" id="WP_262492865.1">
    <property type="nucleotide sequence ID" value="NZ_FMZO01000012.1"/>
</dbReference>
<keyword evidence="1" id="KW-0812">Transmembrane</keyword>
<dbReference type="AlphaFoldDB" id="A0A1G6WT61"/>
<sequence>MFNKLEERIKKLKREIVPVYYTVAALYAYLLFLVLRYFFHR</sequence>
<dbReference type="EMBL" id="FMZO01000012">
    <property type="protein sequence ID" value="SDD69001.1"/>
    <property type="molecule type" value="Genomic_DNA"/>
</dbReference>
<evidence type="ECO:0000313" key="3">
    <source>
        <dbReference type="Proteomes" id="UP000198757"/>
    </source>
</evidence>
<name>A0A1G6WT61_NIADE</name>
<proteinExistence type="predicted"/>
<dbReference type="Proteomes" id="UP000198757">
    <property type="component" value="Unassembled WGS sequence"/>
</dbReference>
<keyword evidence="3" id="KW-1185">Reference proteome</keyword>
<evidence type="ECO:0000313" key="2">
    <source>
        <dbReference type="EMBL" id="SDD69001.1"/>
    </source>
</evidence>
<keyword evidence="1" id="KW-0472">Membrane</keyword>
<protein>
    <submittedName>
        <fullName evidence="2">Uncharacterized protein</fullName>
    </submittedName>
</protein>
<feature type="transmembrane region" description="Helical" evidence="1">
    <location>
        <begin position="20"/>
        <end position="39"/>
    </location>
</feature>
<dbReference type="STRING" id="1285928.SAMN04487894_11219"/>
<keyword evidence="1" id="KW-1133">Transmembrane helix</keyword>
<accession>A0A1G6WT61</accession>
<evidence type="ECO:0000256" key="1">
    <source>
        <dbReference type="SAM" id="Phobius"/>
    </source>
</evidence>